<dbReference type="AlphaFoldDB" id="A0A6H0KP09"/>
<dbReference type="CDD" id="cd04847">
    <property type="entry name" value="Peptidases_S8_Subtilisin_like_2"/>
    <property type="match status" value="1"/>
</dbReference>
<reference evidence="2 3" key="1">
    <citation type="submission" date="2020-03" db="EMBL/GenBank/DDBJ databases">
        <title>Genomic analysis of Bacteroides faecium CBA7301.</title>
        <authorList>
            <person name="Kim J."/>
            <person name="Roh S.W."/>
        </authorList>
    </citation>
    <scope>NUCLEOTIDE SEQUENCE [LARGE SCALE GENOMIC DNA]</scope>
    <source>
        <strain evidence="2 3">CBA7301</strain>
    </source>
</reference>
<dbReference type="InterPro" id="IPR034074">
    <property type="entry name" value="Y4bN_pept_dom"/>
</dbReference>
<keyword evidence="3" id="KW-1185">Reference proteome</keyword>
<evidence type="ECO:0000313" key="3">
    <source>
        <dbReference type="Proteomes" id="UP000501780"/>
    </source>
</evidence>
<evidence type="ECO:0000259" key="1">
    <source>
        <dbReference type="Pfam" id="PF00082"/>
    </source>
</evidence>
<sequence length="848" mass="97144">MADHPLLIFPRPERLEREKRKFPPKTISYPNINRQDQRLSPKLAELQRVFNEQYTNIQQSAEGIDPEQVLVFETIGTIDNFVSAVKKVDGMEWLGEIEIDSIQPDQDFYQIDNPQNLLSGRLFLIMSNQRALSELISLWNRYKNNPKVQFERGFTKFKYVFQQLKDIRRWGVQDRLLESNTIGYWIESLNENPDKINIEIQLWYSSSPLKRERTEANIRLLISNLNGQIISSCHISEISYHSLLVQLPANEIRTIIETHDTELVRCDNIMFFRPSGQIVIEENGDTNNFEQVQREQPLPSLAEPVIALLDGMPMSNHTLLDDRLIIDDPDSFQDDYESQYRLHGTAMSSLIIHGDLNNLESPLNTPLYVRPIMKLKDYFNKKVENVPDDVLIVDLIHRAVKRIFEGESDAKALKSIKVINFSIGDPACLFYGSISPLAKLLDWLSYKYGVLFIISTGNHIEPLELEELYRDFKVLSSDEKEKRIYKKIISDIRNRKLLSPSESINNLSIGSAHFDISPLQPYDRRLNPTLKLLPSLFSGFGNGYRNSIKPDAVFYGGRIFIKEPMLDNNPTPIEFSFLNTPPGQKVAAPSPERDKVNFTRGTSNATALMSRNAASIIDVLYNINDGLLQSHQYSRYIPIMIKSMLIHGCSWDNIGENLRNMLNDIYSNTEIKKIITKWIGYGLPDINKVKQCTEQRATVIGFGELMPDEVHLFKLPLPQSLSSKMENRRLTITLAWFSPIKSTTQKYRVASLYFEATNEIIGVSRDNADWHAVRKGTIQHEVFVGSQAMPFADDDSLNIKVICKNDADVIKLPIQYSLVVTLEVAENINIPVYQEIKNKISIPVSISI</sequence>
<dbReference type="EMBL" id="CP050831">
    <property type="protein sequence ID" value="QIU95194.1"/>
    <property type="molecule type" value="Genomic_DNA"/>
</dbReference>
<dbReference type="InterPro" id="IPR036852">
    <property type="entry name" value="Peptidase_S8/S53_dom_sf"/>
</dbReference>
<dbReference type="SUPFAM" id="SSF52743">
    <property type="entry name" value="Subtilisin-like"/>
    <property type="match status" value="1"/>
</dbReference>
<dbReference type="GO" id="GO:0006508">
    <property type="term" value="P:proteolysis"/>
    <property type="evidence" value="ECO:0007669"/>
    <property type="project" value="InterPro"/>
</dbReference>
<dbReference type="Pfam" id="PF00082">
    <property type="entry name" value="Peptidase_S8"/>
    <property type="match status" value="1"/>
</dbReference>
<dbReference type="Gene3D" id="3.40.50.200">
    <property type="entry name" value="Peptidase S8/S53 domain"/>
    <property type="match status" value="1"/>
</dbReference>
<protein>
    <submittedName>
        <fullName evidence="2">S8 family peptidase</fullName>
    </submittedName>
</protein>
<dbReference type="InterPro" id="IPR000209">
    <property type="entry name" value="Peptidase_S8/S53_dom"/>
</dbReference>
<dbReference type="KEGG" id="bfc:BacF7301_14045"/>
<evidence type="ECO:0000313" key="2">
    <source>
        <dbReference type="EMBL" id="QIU95194.1"/>
    </source>
</evidence>
<proteinExistence type="predicted"/>
<name>A0A6H0KP09_9BACE</name>
<dbReference type="GO" id="GO:0004252">
    <property type="term" value="F:serine-type endopeptidase activity"/>
    <property type="evidence" value="ECO:0007669"/>
    <property type="project" value="InterPro"/>
</dbReference>
<feature type="domain" description="Peptidase S8/S53" evidence="1">
    <location>
        <begin position="304"/>
        <end position="632"/>
    </location>
</feature>
<gene>
    <name evidence="2" type="ORF">BacF7301_14045</name>
</gene>
<dbReference type="RefSeq" id="WP_048693516.1">
    <property type="nucleotide sequence ID" value="NZ_CP050831.1"/>
</dbReference>
<dbReference type="Proteomes" id="UP000501780">
    <property type="component" value="Chromosome"/>
</dbReference>
<accession>A0A6H0KP09</accession>
<organism evidence="2 3">
    <name type="scientific">Bacteroides faecium</name>
    <dbReference type="NCBI Taxonomy" id="2715212"/>
    <lineage>
        <taxon>Bacteria</taxon>
        <taxon>Pseudomonadati</taxon>
        <taxon>Bacteroidota</taxon>
        <taxon>Bacteroidia</taxon>
        <taxon>Bacteroidales</taxon>
        <taxon>Bacteroidaceae</taxon>
        <taxon>Bacteroides</taxon>
    </lineage>
</organism>